<evidence type="ECO:0000256" key="1">
    <source>
        <dbReference type="SAM" id="MobiDB-lite"/>
    </source>
</evidence>
<evidence type="ECO:0000313" key="2">
    <source>
        <dbReference type="EMBL" id="PVV03372.1"/>
    </source>
</evidence>
<gene>
    <name evidence="2" type="ORF">BB560_002156</name>
</gene>
<comment type="caution">
    <text evidence="2">The sequence shown here is derived from an EMBL/GenBank/DDBJ whole genome shotgun (WGS) entry which is preliminary data.</text>
</comment>
<organism evidence="2 3">
    <name type="scientific">Smittium megazygosporum</name>
    <dbReference type="NCBI Taxonomy" id="133381"/>
    <lineage>
        <taxon>Eukaryota</taxon>
        <taxon>Fungi</taxon>
        <taxon>Fungi incertae sedis</taxon>
        <taxon>Zoopagomycota</taxon>
        <taxon>Kickxellomycotina</taxon>
        <taxon>Harpellomycetes</taxon>
        <taxon>Harpellales</taxon>
        <taxon>Legeriomycetaceae</taxon>
        <taxon>Smittium</taxon>
    </lineage>
</organism>
<proteinExistence type="predicted"/>
<name>A0A2T9ZFJ5_9FUNG</name>
<reference evidence="2 3" key="1">
    <citation type="journal article" date="2018" name="MBio">
        <title>Comparative Genomics Reveals the Core Gene Toolbox for the Fungus-Insect Symbiosis.</title>
        <authorList>
            <person name="Wang Y."/>
            <person name="Stata M."/>
            <person name="Wang W."/>
            <person name="Stajich J.E."/>
            <person name="White M.M."/>
            <person name="Moncalvo J.M."/>
        </authorList>
    </citation>
    <scope>NUCLEOTIDE SEQUENCE [LARGE SCALE GENOMIC DNA]</scope>
    <source>
        <strain evidence="2 3">SC-DP-2</strain>
    </source>
</reference>
<sequence>MILDSHRICPVTETATIGKSPIKLTYYWLNYVQSDNVYSSNPFTLSGCSSGYFYMTFNVNYTAVEPKLFSVALENGTKVTSYPILFENSWECGTVNYFILHDRKRSKIGANGLNFNYLNTPSTLNKIIYDKGTKAYLVDEKRGSANINNIQVKCLANDTCLTIPQAPYSSPSSDDGGDGGAPSGVDSSRNAAPTITVSTTIFSTITQSTTASTTVIQTVSPSIIPTVTTTATTTAIITATTTATAAAENRGTVTTTVSATCADKQLPTNQVATNSLTVKSLKANKNYSENEKINIPCSGDFTLSLTSNSRDSDLFFGFSDANGISKDAKFVELQIGLKNGQNTIKDLVTAKVKRSNLVKRQGSAKINLIYVNGIYSLLSNGQGLTTFKGSNITPKSLTITPFDGTVTLANFVLTCM</sequence>
<dbReference type="Proteomes" id="UP000245609">
    <property type="component" value="Unassembled WGS sequence"/>
</dbReference>
<dbReference type="EMBL" id="MBFS01000242">
    <property type="protein sequence ID" value="PVV03372.1"/>
    <property type="molecule type" value="Genomic_DNA"/>
</dbReference>
<accession>A0A2T9ZFJ5</accession>
<protein>
    <submittedName>
        <fullName evidence="2">Uncharacterized protein</fullName>
    </submittedName>
</protein>
<dbReference type="AlphaFoldDB" id="A0A2T9ZFJ5"/>
<dbReference type="STRING" id="133381.A0A2T9ZFJ5"/>
<evidence type="ECO:0000313" key="3">
    <source>
        <dbReference type="Proteomes" id="UP000245609"/>
    </source>
</evidence>
<keyword evidence="3" id="KW-1185">Reference proteome</keyword>
<feature type="region of interest" description="Disordered" evidence="1">
    <location>
        <begin position="166"/>
        <end position="190"/>
    </location>
</feature>